<organism evidence="2 3">
    <name type="scientific">Plakobranchus ocellatus</name>
    <dbReference type="NCBI Taxonomy" id="259542"/>
    <lineage>
        <taxon>Eukaryota</taxon>
        <taxon>Metazoa</taxon>
        <taxon>Spiralia</taxon>
        <taxon>Lophotrochozoa</taxon>
        <taxon>Mollusca</taxon>
        <taxon>Gastropoda</taxon>
        <taxon>Heterobranchia</taxon>
        <taxon>Euthyneura</taxon>
        <taxon>Panpulmonata</taxon>
        <taxon>Sacoglossa</taxon>
        <taxon>Placobranchoidea</taxon>
        <taxon>Plakobranchidae</taxon>
        <taxon>Plakobranchus</taxon>
    </lineage>
</organism>
<accession>A0AAV3ZGD2</accession>
<reference evidence="2 3" key="1">
    <citation type="journal article" date="2021" name="Elife">
        <title>Chloroplast acquisition without the gene transfer in kleptoplastic sea slugs, Plakobranchus ocellatus.</title>
        <authorList>
            <person name="Maeda T."/>
            <person name="Takahashi S."/>
            <person name="Yoshida T."/>
            <person name="Shimamura S."/>
            <person name="Takaki Y."/>
            <person name="Nagai Y."/>
            <person name="Toyoda A."/>
            <person name="Suzuki Y."/>
            <person name="Arimoto A."/>
            <person name="Ishii H."/>
            <person name="Satoh N."/>
            <person name="Nishiyama T."/>
            <person name="Hasebe M."/>
            <person name="Maruyama T."/>
            <person name="Minagawa J."/>
            <person name="Obokata J."/>
            <person name="Shigenobu S."/>
        </authorList>
    </citation>
    <scope>NUCLEOTIDE SEQUENCE [LARGE SCALE GENOMIC DNA]</scope>
</reference>
<evidence type="ECO:0000313" key="3">
    <source>
        <dbReference type="Proteomes" id="UP000735302"/>
    </source>
</evidence>
<keyword evidence="3" id="KW-1185">Reference proteome</keyword>
<dbReference type="EMBL" id="BLXT01002484">
    <property type="protein sequence ID" value="GFN94965.1"/>
    <property type="molecule type" value="Genomic_DNA"/>
</dbReference>
<comment type="caution">
    <text evidence="2">The sequence shown here is derived from an EMBL/GenBank/DDBJ whole genome shotgun (WGS) entry which is preliminary data.</text>
</comment>
<sequence>MARAQKVHKNVTIQVKMTYQACIKNFRREGVLGGPEAHEFLQFESENMASPGTKIVHNQHPQKTEQCAAILSIVLRSVALGANASTYLEKAVPRDGRAAQTYAAQSAGHFSLNRAWVNLSRGPTPSAGSIAPGEPWHSAGDPRNVSVWLGSVVRREPEAEFKKKLLMTQETTPPDPFPQPEEAMKP</sequence>
<evidence type="ECO:0000313" key="2">
    <source>
        <dbReference type="EMBL" id="GFN94965.1"/>
    </source>
</evidence>
<evidence type="ECO:0000256" key="1">
    <source>
        <dbReference type="SAM" id="MobiDB-lite"/>
    </source>
</evidence>
<proteinExistence type="predicted"/>
<name>A0AAV3ZGD2_9GAST</name>
<gene>
    <name evidence="2" type="ORF">PoB_002147100</name>
</gene>
<dbReference type="Proteomes" id="UP000735302">
    <property type="component" value="Unassembled WGS sequence"/>
</dbReference>
<protein>
    <submittedName>
        <fullName evidence="2">Uncharacterized protein</fullName>
    </submittedName>
</protein>
<feature type="region of interest" description="Disordered" evidence="1">
    <location>
        <begin position="163"/>
        <end position="186"/>
    </location>
</feature>
<dbReference type="AlphaFoldDB" id="A0AAV3ZGD2"/>